<evidence type="ECO:0008006" key="10">
    <source>
        <dbReference type="Google" id="ProtNLM"/>
    </source>
</evidence>
<dbReference type="PRINTS" id="PR00385">
    <property type="entry name" value="P450"/>
</dbReference>
<sequence length="359" mass="41292">MFRRHKIAPVGTNTIKNQGYSYRLKDVLERFAFDNVCKLAFNVDPGCLAGDGSGECEFMQAFEEATTLTLERFMYVLPFLWKVKKFLCIGSEKRLRESIKIVHDFANNIIRLRLEDKSSKNYQDLLSRFISSYDINDVDFLRDVVVNVILAGRDTTSSGLSWFFWLLSLNPNVVSKIRSEVDQIRKRAGKQVGDNFDFDDLKEMNYLHGAISESLRLYPPVPANLMVCLEDDVLPDRTQVKKDWLIGYHTYTMGRMESIWGKDCLEFRPERWLDENGLFKPESPFRLPVFHAGPRTCLGKEMAYIQMKSIVACVVEEFDLDVLGKQTRPEPLLSITLRIKGGLHVKVKALNTNQCCGYP</sequence>
<evidence type="ECO:0000256" key="7">
    <source>
        <dbReference type="RuleBase" id="RU000461"/>
    </source>
</evidence>
<comment type="cofactor">
    <cofactor evidence="1 6">
        <name>heme</name>
        <dbReference type="ChEBI" id="CHEBI:30413"/>
    </cofactor>
</comment>
<comment type="similarity">
    <text evidence="2 7">Belongs to the cytochrome P450 family.</text>
</comment>
<dbReference type="Gene3D" id="1.10.630.10">
    <property type="entry name" value="Cytochrome P450"/>
    <property type="match status" value="1"/>
</dbReference>
<dbReference type="PANTHER" id="PTHR24296">
    <property type="entry name" value="CYTOCHROME P450"/>
    <property type="match status" value="1"/>
</dbReference>
<reference evidence="8" key="1">
    <citation type="submission" date="2022-04" db="EMBL/GenBank/DDBJ databases">
        <title>Carnegiea gigantea Genome sequencing and assembly v2.</title>
        <authorList>
            <person name="Copetti D."/>
            <person name="Sanderson M.J."/>
            <person name="Burquez A."/>
            <person name="Wojciechowski M.F."/>
        </authorList>
    </citation>
    <scope>NUCLEOTIDE SEQUENCE</scope>
    <source>
        <strain evidence="8">SGP5-SGP5p</strain>
        <tissue evidence="8">Aerial part</tissue>
    </source>
</reference>
<dbReference type="EMBL" id="JAKOGI010000019">
    <property type="protein sequence ID" value="KAJ8449753.1"/>
    <property type="molecule type" value="Genomic_DNA"/>
</dbReference>
<feature type="binding site" description="axial binding residue" evidence="6">
    <location>
        <position position="297"/>
    </location>
    <ligand>
        <name>heme</name>
        <dbReference type="ChEBI" id="CHEBI:30413"/>
    </ligand>
    <ligandPart>
        <name>Fe</name>
        <dbReference type="ChEBI" id="CHEBI:18248"/>
    </ligandPart>
</feature>
<dbReference type="InterPro" id="IPR036396">
    <property type="entry name" value="Cyt_P450_sf"/>
</dbReference>
<keyword evidence="4 7" id="KW-0560">Oxidoreductase</keyword>
<dbReference type="PRINTS" id="PR00463">
    <property type="entry name" value="EP450I"/>
</dbReference>
<dbReference type="AlphaFoldDB" id="A0A9Q1KUF5"/>
<evidence type="ECO:0000256" key="4">
    <source>
        <dbReference type="ARBA" id="ARBA00023002"/>
    </source>
</evidence>
<keyword evidence="6 7" id="KW-0349">Heme</keyword>
<accession>A0A9Q1KUF5</accession>
<protein>
    <recommendedName>
        <fullName evidence="10">Cytochrome P450</fullName>
    </recommendedName>
</protein>
<dbReference type="GO" id="GO:0005506">
    <property type="term" value="F:iron ion binding"/>
    <property type="evidence" value="ECO:0007669"/>
    <property type="project" value="InterPro"/>
</dbReference>
<dbReference type="GO" id="GO:0020037">
    <property type="term" value="F:heme binding"/>
    <property type="evidence" value="ECO:0007669"/>
    <property type="project" value="InterPro"/>
</dbReference>
<gene>
    <name evidence="8" type="ORF">Cgig2_001409</name>
</gene>
<dbReference type="SUPFAM" id="SSF48264">
    <property type="entry name" value="Cytochrome P450"/>
    <property type="match status" value="1"/>
</dbReference>
<comment type="caution">
    <text evidence="8">The sequence shown here is derived from an EMBL/GenBank/DDBJ whole genome shotgun (WGS) entry which is preliminary data.</text>
</comment>
<evidence type="ECO:0000256" key="6">
    <source>
        <dbReference type="PIRSR" id="PIRSR602401-1"/>
    </source>
</evidence>
<keyword evidence="3 6" id="KW-0479">Metal-binding</keyword>
<dbReference type="Proteomes" id="UP001153076">
    <property type="component" value="Unassembled WGS sequence"/>
</dbReference>
<keyword evidence="9" id="KW-1185">Reference proteome</keyword>
<dbReference type="GO" id="GO:0006629">
    <property type="term" value="P:lipid metabolic process"/>
    <property type="evidence" value="ECO:0007669"/>
    <property type="project" value="UniProtKB-ARBA"/>
</dbReference>
<dbReference type="InterPro" id="IPR017972">
    <property type="entry name" value="Cyt_P450_CS"/>
</dbReference>
<dbReference type="GO" id="GO:0016705">
    <property type="term" value="F:oxidoreductase activity, acting on paired donors, with incorporation or reduction of molecular oxygen"/>
    <property type="evidence" value="ECO:0007669"/>
    <property type="project" value="InterPro"/>
</dbReference>
<evidence type="ECO:0000256" key="2">
    <source>
        <dbReference type="ARBA" id="ARBA00010617"/>
    </source>
</evidence>
<evidence type="ECO:0000256" key="3">
    <source>
        <dbReference type="ARBA" id="ARBA00022723"/>
    </source>
</evidence>
<dbReference type="PROSITE" id="PS00086">
    <property type="entry name" value="CYTOCHROME_P450"/>
    <property type="match status" value="1"/>
</dbReference>
<dbReference type="InterPro" id="IPR002401">
    <property type="entry name" value="Cyt_P450_E_grp-I"/>
</dbReference>
<evidence type="ECO:0000313" key="9">
    <source>
        <dbReference type="Proteomes" id="UP001153076"/>
    </source>
</evidence>
<organism evidence="8 9">
    <name type="scientific">Carnegiea gigantea</name>
    <dbReference type="NCBI Taxonomy" id="171969"/>
    <lineage>
        <taxon>Eukaryota</taxon>
        <taxon>Viridiplantae</taxon>
        <taxon>Streptophyta</taxon>
        <taxon>Embryophyta</taxon>
        <taxon>Tracheophyta</taxon>
        <taxon>Spermatophyta</taxon>
        <taxon>Magnoliopsida</taxon>
        <taxon>eudicotyledons</taxon>
        <taxon>Gunneridae</taxon>
        <taxon>Pentapetalae</taxon>
        <taxon>Caryophyllales</taxon>
        <taxon>Cactineae</taxon>
        <taxon>Cactaceae</taxon>
        <taxon>Cactoideae</taxon>
        <taxon>Echinocereeae</taxon>
        <taxon>Carnegiea</taxon>
    </lineage>
</organism>
<proteinExistence type="inferred from homology"/>
<keyword evidence="7" id="KW-0503">Monooxygenase</keyword>
<dbReference type="InterPro" id="IPR001128">
    <property type="entry name" value="Cyt_P450"/>
</dbReference>
<dbReference type="GO" id="GO:0004497">
    <property type="term" value="F:monooxygenase activity"/>
    <property type="evidence" value="ECO:0007669"/>
    <property type="project" value="UniProtKB-KW"/>
</dbReference>
<evidence type="ECO:0000256" key="5">
    <source>
        <dbReference type="ARBA" id="ARBA00023004"/>
    </source>
</evidence>
<keyword evidence="5 6" id="KW-0408">Iron</keyword>
<dbReference type="Pfam" id="PF00067">
    <property type="entry name" value="p450"/>
    <property type="match status" value="1"/>
</dbReference>
<evidence type="ECO:0000313" key="8">
    <source>
        <dbReference type="EMBL" id="KAJ8449753.1"/>
    </source>
</evidence>
<evidence type="ECO:0000256" key="1">
    <source>
        <dbReference type="ARBA" id="ARBA00001971"/>
    </source>
</evidence>
<dbReference type="OrthoDB" id="1470350at2759"/>
<name>A0A9Q1KUF5_9CARY</name>